<dbReference type="SUPFAM" id="SSF54821">
    <property type="entry name" value="Ribosomal protein S3 C-terminal domain"/>
    <property type="match status" value="1"/>
</dbReference>
<comment type="similarity">
    <text evidence="1">Belongs to the universal ribosomal protein uS3 family.</text>
</comment>
<organism evidence="5">
    <name type="scientific">Phyllymenia taiwanensis</name>
    <dbReference type="NCBI Taxonomy" id="1260292"/>
    <lineage>
        <taxon>Eukaryota</taxon>
        <taxon>Rhodophyta</taxon>
        <taxon>Florideophyceae</taxon>
        <taxon>Rhodymeniophycidae</taxon>
        <taxon>Halymeniales</taxon>
        <taxon>Halymeniaceae</taxon>
        <taxon>Phyllymenia</taxon>
    </lineage>
</organism>
<feature type="domain" description="Small ribosomal subunit protein uS3 C-terminal" evidence="4">
    <location>
        <begin position="148"/>
        <end position="224"/>
    </location>
</feature>
<dbReference type="GO" id="GO:0003735">
    <property type="term" value="F:structural constituent of ribosome"/>
    <property type="evidence" value="ECO:0007669"/>
    <property type="project" value="InterPro"/>
</dbReference>
<accession>A0A0A1EQ91</accession>
<evidence type="ECO:0000256" key="1">
    <source>
        <dbReference type="ARBA" id="ARBA00010761"/>
    </source>
</evidence>
<evidence type="ECO:0000256" key="2">
    <source>
        <dbReference type="ARBA" id="ARBA00022980"/>
    </source>
</evidence>
<evidence type="ECO:0000256" key="3">
    <source>
        <dbReference type="ARBA" id="ARBA00023274"/>
    </source>
</evidence>
<name>A0A0A1EQ91_9FLOR</name>
<keyword evidence="5" id="KW-0496">Mitochondrion</keyword>
<keyword evidence="3" id="KW-0687">Ribonucleoprotein</keyword>
<evidence type="ECO:0000313" key="5">
    <source>
        <dbReference type="EMBL" id="AIY34301.1"/>
    </source>
</evidence>
<reference evidence="5" key="2">
    <citation type="submission" date="2014-10" db="EMBL/GenBank/DDBJ databases">
        <authorList>
            <person name="DePriest M.S.Jr."/>
        </authorList>
    </citation>
    <scope>NUCLEOTIDE SEQUENCE</scope>
</reference>
<evidence type="ECO:0000259" key="4">
    <source>
        <dbReference type="Pfam" id="PF00189"/>
    </source>
</evidence>
<gene>
    <name evidence="5" type="primary">rps3</name>
</gene>
<dbReference type="Gene3D" id="3.30.1140.32">
    <property type="entry name" value="Ribosomal protein S3, C-terminal domain"/>
    <property type="match status" value="1"/>
</dbReference>
<dbReference type="EMBL" id="KM999231">
    <property type="protein sequence ID" value="AIY34301.1"/>
    <property type="molecule type" value="Genomic_DNA"/>
</dbReference>
<dbReference type="InterPro" id="IPR001351">
    <property type="entry name" value="Ribosomal_uS3_C"/>
</dbReference>
<proteinExistence type="inferred from homology"/>
<dbReference type="InterPro" id="IPR009019">
    <property type="entry name" value="KH_sf_prok-type"/>
</dbReference>
<dbReference type="InterPro" id="IPR036419">
    <property type="entry name" value="Ribosomal_S3_C_sf"/>
</dbReference>
<dbReference type="AlphaFoldDB" id="A0A0A1EQ91"/>
<dbReference type="SUPFAM" id="SSF54814">
    <property type="entry name" value="Prokaryotic type KH domain (KH-domain type II)"/>
    <property type="match status" value="1"/>
</dbReference>
<reference evidence="5" key="1">
    <citation type="journal article" date="2014" name="Biol. Bull.">
        <title>The Mitochondrial Genome of Grateloupia taiwanensis (Halymeniaceae, Rhodophyta) and Comparative Mitochondrial Genomics of Red Algae.</title>
        <authorList>
            <person name="DePriest M.S."/>
            <person name="Bhattacharya D."/>
            <person name="Lopez-Bautista J.M."/>
        </authorList>
    </citation>
    <scope>NUCLEOTIDE SEQUENCE</scope>
</reference>
<dbReference type="GO" id="GO:0005840">
    <property type="term" value="C:ribosome"/>
    <property type="evidence" value="ECO:0007669"/>
    <property type="project" value="UniProtKB-KW"/>
</dbReference>
<dbReference type="GO" id="GO:0006412">
    <property type="term" value="P:translation"/>
    <property type="evidence" value="ECO:0007669"/>
    <property type="project" value="InterPro"/>
</dbReference>
<protein>
    <submittedName>
        <fullName evidence="5">Ribosomal protein S3</fullName>
    </submittedName>
</protein>
<geneLocation type="mitochondrion" evidence="5"/>
<dbReference type="GO" id="GO:1990904">
    <property type="term" value="C:ribonucleoprotein complex"/>
    <property type="evidence" value="ECO:0007669"/>
    <property type="project" value="UniProtKB-KW"/>
</dbReference>
<sequence length="230" mass="26857">MAQKINPISLRLGLTQVWDSALQNYGKLYNNYSIILHNQLQIRQFLNQFFKFNKLILGVNQFNYSEDMLKLTTFYSGLTHHSSFDKNISAELSKLVSKWSNSGMLIRFYSNSKWFSTADLIFNYTWFLLKQNITLNKIFWNLCRILKTQIHSKKILHSTHGPIVGELQGFRICLSGRFNNSRNQMAKTIKYKAGSLPLMNLQSHVEFTNSEVYTKLGTCGVQLWLFYKIN</sequence>
<dbReference type="GO" id="GO:0003723">
    <property type="term" value="F:RNA binding"/>
    <property type="evidence" value="ECO:0007669"/>
    <property type="project" value="InterPro"/>
</dbReference>
<dbReference type="Pfam" id="PF00189">
    <property type="entry name" value="Ribosomal_S3_C"/>
    <property type="match status" value="1"/>
</dbReference>
<keyword evidence="2 5" id="KW-0689">Ribosomal protein</keyword>